<protein>
    <submittedName>
        <fullName evidence="2">Uncharacterized protein</fullName>
    </submittedName>
</protein>
<evidence type="ECO:0000313" key="2">
    <source>
        <dbReference type="EMBL" id="TID26050.1"/>
    </source>
</evidence>
<feature type="region of interest" description="Disordered" evidence="1">
    <location>
        <begin position="197"/>
        <end position="218"/>
    </location>
</feature>
<evidence type="ECO:0000256" key="1">
    <source>
        <dbReference type="SAM" id="MobiDB-lite"/>
    </source>
</evidence>
<name>A0A4Z1PQ43_9PEZI</name>
<dbReference type="Proteomes" id="UP000298493">
    <property type="component" value="Unassembled WGS sequence"/>
</dbReference>
<organism evidence="2 3">
    <name type="scientific">Venturia nashicola</name>
    <dbReference type="NCBI Taxonomy" id="86259"/>
    <lineage>
        <taxon>Eukaryota</taxon>
        <taxon>Fungi</taxon>
        <taxon>Dikarya</taxon>
        <taxon>Ascomycota</taxon>
        <taxon>Pezizomycotina</taxon>
        <taxon>Dothideomycetes</taxon>
        <taxon>Pleosporomycetidae</taxon>
        <taxon>Venturiales</taxon>
        <taxon>Venturiaceae</taxon>
        <taxon>Venturia</taxon>
    </lineage>
</organism>
<keyword evidence="3" id="KW-1185">Reference proteome</keyword>
<accession>A0A4Z1PQ43</accession>
<gene>
    <name evidence="2" type="ORF">E6O75_ATG03913</name>
</gene>
<sequence length="218" mass="25075">MCPIEHFQANNTVYDLTSLIQTEGMRWTGHEVLLRREEHLIVLQSANQIYLQSKYDTTYLTQNLSNPVHFKQPQIASNIKRTRTYLKIYYTSYLHPTIKSFNQEYNPPSNTIQNRTQLKPSQSSNTQHPFKSFNLDSEIPSYPRTQSLVIKIFLKSSDTYTTNLSLKGVRDIHAFGVYLHEDRLGPGIEKTLFAVKKQGPGSTSTPQNHVHPIQIPAQ</sequence>
<feature type="region of interest" description="Disordered" evidence="1">
    <location>
        <begin position="116"/>
        <end position="136"/>
    </location>
</feature>
<dbReference type="EMBL" id="SNSC02000003">
    <property type="protein sequence ID" value="TID26050.1"/>
    <property type="molecule type" value="Genomic_DNA"/>
</dbReference>
<proteinExistence type="predicted"/>
<comment type="caution">
    <text evidence="2">The sequence shown here is derived from an EMBL/GenBank/DDBJ whole genome shotgun (WGS) entry which is preliminary data.</text>
</comment>
<dbReference type="AlphaFoldDB" id="A0A4Z1PQ43"/>
<evidence type="ECO:0000313" key="3">
    <source>
        <dbReference type="Proteomes" id="UP000298493"/>
    </source>
</evidence>
<feature type="compositionally biased region" description="Polar residues" evidence="1">
    <location>
        <begin position="116"/>
        <end position="129"/>
    </location>
</feature>
<reference evidence="2 3" key="1">
    <citation type="submission" date="2019-04" db="EMBL/GenBank/DDBJ databases">
        <title>High contiguity whole genome sequence and gene annotation resource for two Venturia nashicola isolates.</title>
        <authorList>
            <person name="Prokchorchik M."/>
            <person name="Won K."/>
            <person name="Lee Y."/>
            <person name="Choi E.D."/>
            <person name="Segonzac C."/>
            <person name="Sohn K.H."/>
        </authorList>
    </citation>
    <scope>NUCLEOTIDE SEQUENCE [LARGE SCALE GENOMIC DNA]</scope>
    <source>
        <strain evidence="2 3">PRI2</strain>
    </source>
</reference>